<evidence type="ECO:0000313" key="3">
    <source>
        <dbReference type="EMBL" id="MBE0464994.1"/>
    </source>
</evidence>
<feature type="chain" id="PRO_5046581186" evidence="1">
    <location>
        <begin position="34"/>
        <end position="264"/>
    </location>
</feature>
<dbReference type="Gene3D" id="3.40.50.1820">
    <property type="entry name" value="alpha/beta hydrolase"/>
    <property type="match status" value="1"/>
</dbReference>
<dbReference type="EMBL" id="RRZB01000054">
    <property type="protein sequence ID" value="MBE0464994.1"/>
    <property type="molecule type" value="Genomic_DNA"/>
</dbReference>
<comment type="caution">
    <text evidence="3">The sequence shown here is derived from an EMBL/GenBank/DDBJ whole genome shotgun (WGS) entry which is preliminary data.</text>
</comment>
<evidence type="ECO:0000259" key="2">
    <source>
        <dbReference type="Pfam" id="PF01738"/>
    </source>
</evidence>
<dbReference type="Pfam" id="PF01738">
    <property type="entry name" value="DLH"/>
    <property type="match status" value="1"/>
</dbReference>
<feature type="domain" description="Dienelactone hydrolase" evidence="2">
    <location>
        <begin position="50"/>
        <end position="262"/>
    </location>
</feature>
<feature type="signal peptide" evidence="1">
    <location>
        <begin position="1"/>
        <end position="33"/>
    </location>
</feature>
<keyword evidence="4" id="KW-1185">Reference proteome</keyword>
<reference evidence="3 4" key="1">
    <citation type="submission" date="2020-07" db="EMBL/GenBank/DDBJ databases">
        <title>Halophilic bacteria isolated from french cheeses.</title>
        <authorList>
            <person name="Kothe C.I."/>
            <person name="Farah-Kraiem B."/>
            <person name="Renault P."/>
            <person name="Dridi B."/>
        </authorList>
    </citation>
    <scope>NUCLEOTIDE SEQUENCE [LARGE SCALE GENOMIC DNA]</scope>
    <source>
        <strain evidence="3 4">FME20</strain>
    </source>
</reference>
<evidence type="ECO:0000313" key="4">
    <source>
        <dbReference type="Proteomes" id="UP001645038"/>
    </source>
</evidence>
<dbReference type="InterPro" id="IPR051049">
    <property type="entry name" value="Dienelactone_hydrolase-like"/>
</dbReference>
<dbReference type="InterPro" id="IPR029058">
    <property type="entry name" value="AB_hydrolase_fold"/>
</dbReference>
<gene>
    <name evidence="3" type="ORF">EI547_16270</name>
</gene>
<name>A0ABR9G271_9GAMM</name>
<sequence length="264" mass="28776">MLIFSTDRDTLTMIKTLSLSSLVLTCYAANAFAFSPMGENIAYTVNDEAFEGYYVSAVNESKGTVLIIHDWDGVDDYERQRADMLANEGYDAFAIDLFGAGNRPQAVEDKQAATSQLYEDRARMRELTLAGLTQAREQGAAESTVLLGYCFGGAAALEIARSGEADDVIAYSSFHGGLATPEGQDYPQATPPIFIAHGGADESVSLEEVTTLMETLEAAEIAYEVNIYSGAPHAFSVFDSDRYQARADERSWASFTQWLNSVLE</sequence>
<dbReference type="RefSeq" id="WP_192539440.1">
    <property type="nucleotide sequence ID" value="NZ_RRZB01000054.1"/>
</dbReference>
<keyword evidence="3" id="KW-0378">Hydrolase</keyword>
<dbReference type="PANTHER" id="PTHR46623:SF6">
    <property type="entry name" value="ALPHA_BETA-HYDROLASES SUPERFAMILY PROTEIN"/>
    <property type="match status" value="1"/>
</dbReference>
<proteinExistence type="predicted"/>
<evidence type="ECO:0000256" key="1">
    <source>
        <dbReference type="SAM" id="SignalP"/>
    </source>
</evidence>
<accession>A0ABR9G271</accession>
<organism evidence="3 4">
    <name type="scientific">Halomonas colorata</name>
    <dbReference type="NCBI Taxonomy" id="2742615"/>
    <lineage>
        <taxon>Bacteria</taxon>
        <taxon>Pseudomonadati</taxon>
        <taxon>Pseudomonadota</taxon>
        <taxon>Gammaproteobacteria</taxon>
        <taxon>Oceanospirillales</taxon>
        <taxon>Halomonadaceae</taxon>
        <taxon>Halomonas</taxon>
    </lineage>
</organism>
<dbReference type="Proteomes" id="UP001645038">
    <property type="component" value="Unassembled WGS sequence"/>
</dbReference>
<dbReference type="SUPFAM" id="SSF53474">
    <property type="entry name" value="alpha/beta-Hydrolases"/>
    <property type="match status" value="1"/>
</dbReference>
<dbReference type="PANTHER" id="PTHR46623">
    <property type="entry name" value="CARBOXYMETHYLENEBUTENOLIDASE-RELATED"/>
    <property type="match status" value="1"/>
</dbReference>
<dbReference type="InterPro" id="IPR002925">
    <property type="entry name" value="Dienelactn_hydro"/>
</dbReference>
<keyword evidence="1" id="KW-0732">Signal</keyword>
<protein>
    <submittedName>
        <fullName evidence="3">Dienelactone hydrolase family protein</fullName>
    </submittedName>
</protein>
<dbReference type="GO" id="GO:0016787">
    <property type="term" value="F:hydrolase activity"/>
    <property type="evidence" value="ECO:0007669"/>
    <property type="project" value="UniProtKB-KW"/>
</dbReference>